<reference evidence="1" key="1">
    <citation type="submission" date="2021-06" db="EMBL/GenBank/DDBJ databases">
        <authorList>
            <person name="Kallberg Y."/>
            <person name="Tangrot J."/>
            <person name="Rosling A."/>
        </authorList>
    </citation>
    <scope>NUCLEOTIDE SEQUENCE</scope>
    <source>
        <strain evidence="1">MA453B</strain>
    </source>
</reference>
<accession>A0A9N8VVZ7</accession>
<dbReference type="AlphaFoldDB" id="A0A9N8VVZ7"/>
<keyword evidence="2" id="KW-1185">Reference proteome</keyword>
<name>A0A9N8VVZ7_9GLOM</name>
<evidence type="ECO:0000313" key="1">
    <source>
        <dbReference type="EMBL" id="CAG8461995.1"/>
    </source>
</evidence>
<gene>
    <name evidence="1" type="ORF">DERYTH_LOCUS1053</name>
</gene>
<protein>
    <submittedName>
        <fullName evidence="1">3480_t:CDS:1</fullName>
    </submittedName>
</protein>
<sequence>NTVKLEDIINEVLLEIQEEKKMIVEDKKGFIEWFKNIYLQKKVPIGVLTEKTKFPSNNHMIARKLTNKLHHKIIVKIKEQIWWQSRIELNEYPVFMTNYNTNWYFTDLNPYLMDLKNYRFGFDISNLDLYKKPTCYI</sequence>
<evidence type="ECO:0000313" key="2">
    <source>
        <dbReference type="Proteomes" id="UP000789405"/>
    </source>
</evidence>
<comment type="caution">
    <text evidence="1">The sequence shown here is derived from an EMBL/GenBank/DDBJ whole genome shotgun (WGS) entry which is preliminary data.</text>
</comment>
<dbReference type="Proteomes" id="UP000789405">
    <property type="component" value="Unassembled WGS sequence"/>
</dbReference>
<feature type="non-terminal residue" evidence="1">
    <location>
        <position position="1"/>
    </location>
</feature>
<organism evidence="1 2">
    <name type="scientific">Dentiscutata erythropus</name>
    <dbReference type="NCBI Taxonomy" id="1348616"/>
    <lineage>
        <taxon>Eukaryota</taxon>
        <taxon>Fungi</taxon>
        <taxon>Fungi incertae sedis</taxon>
        <taxon>Mucoromycota</taxon>
        <taxon>Glomeromycotina</taxon>
        <taxon>Glomeromycetes</taxon>
        <taxon>Diversisporales</taxon>
        <taxon>Gigasporaceae</taxon>
        <taxon>Dentiscutata</taxon>
    </lineage>
</organism>
<dbReference type="EMBL" id="CAJVPY010000275">
    <property type="protein sequence ID" value="CAG8461995.1"/>
    <property type="molecule type" value="Genomic_DNA"/>
</dbReference>
<proteinExistence type="predicted"/>